<evidence type="ECO:0000313" key="2">
    <source>
        <dbReference type="EMBL" id="CAB3772617.1"/>
    </source>
</evidence>
<keyword evidence="3" id="KW-1185">Reference proteome</keyword>
<dbReference type="SUPFAM" id="SSF50346">
    <property type="entry name" value="PRC-barrel domain"/>
    <property type="match status" value="2"/>
</dbReference>
<dbReference type="Gene3D" id="3.90.50.10">
    <property type="entry name" value="Photosynthetic Reaction Center, subunit H, domain 2"/>
    <property type="match status" value="2"/>
</dbReference>
<gene>
    <name evidence="2" type="ORF">LMG29542_06924</name>
</gene>
<name>A0A6J5F4W0_9BURK</name>
<dbReference type="InterPro" id="IPR011033">
    <property type="entry name" value="PRC_barrel-like_sf"/>
</dbReference>
<reference evidence="2 3" key="1">
    <citation type="submission" date="2020-04" db="EMBL/GenBank/DDBJ databases">
        <authorList>
            <person name="De Canck E."/>
        </authorList>
    </citation>
    <scope>NUCLEOTIDE SEQUENCE [LARGE SCALE GENOMIC DNA]</scope>
    <source>
        <strain evidence="2 3">LMG 29542</strain>
    </source>
</reference>
<dbReference type="GO" id="GO:0030077">
    <property type="term" value="C:plasma membrane light-harvesting complex"/>
    <property type="evidence" value="ECO:0007669"/>
    <property type="project" value="InterPro"/>
</dbReference>
<dbReference type="Pfam" id="PF05239">
    <property type="entry name" value="PRC"/>
    <property type="match status" value="1"/>
</dbReference>
<dbReference type="AlphaFoldDB" id="A0A6J5F4W0"/>
<feature type="domain" description="PRC-barrel" evidence="1">
    <location>
        <begin position="5"/>
        <end position="56"/>
    </location>
</feature>
<protein>
    <recommendedName>
        <fullName evidence="1">PRC-barrel domain-containing protein</fullName>
    </recommendedName>
</protein>
<accession>A0A6J5F4W0</accession>
<evidence type="ECO:0000313" key="3">
    <source>
        <dbReference type="Proteomes" id="UP000494363"/>
    </source>
</evidence>
<dbReference type="InterPro" id="IPR014747">
    <property type="entry name" value="Bac_photo_RC_H_C"/>
</dbReference>
<dbReference type="RefSeq" id="WP_175232292.1">
    <property type="nucleotide sequence ID" value="NZ_CADIKH010000061.1"/>
</dbReference>
<proteinExistence type="predicted"/>
<dbReference type="InterPro" id="IPR027275">
    <property type="entry name" value="PRC-brl_dom"/>
</dbReference>
<dbReference type="GO" id="GO:0019684">
    <property type="term" value="P:photosynthesis, light reaction"/>
    <property type="evidence" value="ECO:0007669"/>
    <property type="project" value="InterPro"/>
</dbReference>
<sequence>MLLNIESLKGCAVAASDGEIGLVEELYFDDEAWGIRYLVVKTGNWIDGRHVLISPYSVIRAEPAALSVHVDLTRQQVSDSPPIDTHKPVSRQYEAEYSRYYGYPAYWGGPDVWGVSSYPAYSRAALSAVSPQTCAQLALSGDKLPGDSHLRSTDAVDGYHFAAADGDIGHVSGFIFDDEAWTIRYLTVDTQNGWPSREALLTMEWISLIDWFDSTVSTALTRDAIKNSPAYDSRIPLVRDFETRLYAFYGKAGYWSDERVALRLEGRGGVASAAP</sequence>
<dbReference type="Proteomes" id="UP000494363">
    <property type="component" value="Unassembled WGS sequence"/>
</dbReference>
<organism evidence="2 3">
    <name type="scientific">Paraburkholderia humisilvae</name>
    <dbReference type="NCBI Taxonomy" id="627669"/>
    <lineage>
        <taxon>Bacteria</taxon>
        <taxon>Pseudomonadati</taxon>
        <taxon>Pseudomonadota</taxon>
        <taxon>Betaproteobacteria</taxon>
        <taxon>Burkholderiales</taxon>
        <taxon>Burkholderiaceae</taxon>
        <taxon>Paraburkholderia</taxon>
    </lineage>
</organism>
<dbReference type="EMBL" id="CADIKH010000061">
    <property type="protein sequence ID" value="CAB3772617.1"/>
    <property type="molecule type" value="Genomic_DNA"/>
</dbReference>
<evidence type="ECO:0000259" key="1">
    <source>
        <dbReference type="Pfam" id="PF05239"/>
    </source>
</evidence>